<dbReference type="PANTHER" id="PTHR40053:SF1">
    <property type="entry name" value="SPORULATION-CONTROL PROTEIN SPO0M"/>
    <property type="match status" value="1"/>
</dbReference>
<proteinExistence type="predicted"/>
<dbReference type="Pfam" id="PF07070">
    <property type="entry name" value="Spo0M"/>
    <property type="match status" value="1"/>
</dbReference>
<name>A0A1E7LYU8_9ACTN</name>
<feature type="region of interest" description="Disordered" evidence="1">
    <location>
        <begin position="264"/>
        <end position="289"/>
    </location>
</feature>
<dbReference type="InterPro" id="IPR009776">
    <property type="entry name" value="Spore_0_M"/>
</dbReference>
<dbReference type="PANTHER" id="PTHR40053">
    <property type="entry name" value="SPORULATION-CONTROL PROTEIN SPO0M"/>
    <property type="match status" value="1"/>
</dbReference>
<organism evidence="2 3">
    <name type="scientific">Streptomyces nanshensis</name>
    <dbReference type="NCBI Taxonomy" id="518642"/>
    <lineage>
        <taxon>Bacteria</taxon>
        <taxon>Bacillati</taxon>
        <taxon>Actinomycetota</taxon>
        <taxon>Actinomycetes</taxon>
        <taxon>Kitasatosporales</taxon>
        <taxon>Streptomycetaceae</taxon>
        <taxon>Streptomyces</taxon>
    </lineage>
</organism>
<dbReference type="RefSeq" id="WP_070200136.1">
    <property type="nucleotide sequence ID" value="NZ_LJGZ01000010.1"/>
</dbReference>
<dbReference type="PATRIC" id="fig|518642.7.peg.1144"/>
<gene>
    <name evidence="2" type="ORF">AN221_05950</name>
</gene>
<dbReference type="OrthoDB" id="3431481at2"/>
<dbReference type="Proteomes" id="UP000175971">
    <property type="component" value="Unassembled WGS sequence"/>
</dbReference>
<sequence length="333" mass="34428">MVFKKLLGALGVGGPSVDTVLQPDPALPGGALSGEVRLKGGGSDVTVEGITLLLVARAEMEGQDEEHEGTVVLERFTVGGGFRLAEGAEHSVPFTVTLPWETPVTHLHGQHLGPVLGIRTELEVAGARDKGDLDALTVAPLPAQEAILEAFGQLGYGFKSADLEVGHIRGTGQQLPCYQEIEIVPPAEHAHAVNEIEVTFLASPGGLEVVIEADKRAGLFSGSHDTVHRFTTSHHSVSQADRNAEVDGWLRQVIGAHAAHAAPYPYAQGGGHHDAHHHDGHHRSGPSTGAVVAGVAAGAAVGIVGGMVAAEVIDEIGDAFEGDDDGGEGDEGE</sequence>
<accession>A0A1E7LYU8</accession>
<comment type="caution">
    <text evidence="2">The sequence shown here is derived from an EMBL/GenBank/DDBJ whole genome shotgun (WGS) entry which is preliminary data.</text>
</comment>
<protein>
    <submittedName>
        <fullName evidence="2">Sporulation protein</fullName>
    </submittedName>
</protein>
<dbReference type="AlphaFoldDB" id="A0A1E7LYU8"/>
<keyword evidence="3" id="KW-1185">Reference proteome</keyword>
<evidence type="ECO:0000256" key="1">
    <source>
        <dbReference type="SAM" id="MobiDB-lite"/>
    </source>
</evidence>
<dbReference type="EMBL" id="LJGZ01000010">
    <property type="protein sequence ID" value="OEV21422.1"/>
    <property type="molecule type" value="Genomic_DNA"/>
</dbReference>
<reference evidence="2 3" key="1">
    <citation type="journal article" date="2016" name="Front. Microbiol.">
        <title>Comparative Genomics Analysis of Streptomyces Species Reveals Their Adaptation to the Marine Environment and Their Diversity at the Genomic Level.</title>
        <authorList>
            <person name="Tian X."/>
            <person name="Zhang Z."/>
            <person name="Yang T."/>
            <person name="Chen M."/>
            <person name="Li J."/>
            <person name="Chen F."/>
            <person name="Yang J."/>
            <person name="Li W."/>
            <person name="Zhang B."/>
            <person name="Zhang Z."/>
            <person name="Wu J."/>
            <person name="Zhang C."/>
            <person name="Long L."/>
            <person name="Xiao J."/>
        </authorList>
    </citation>
    <scope>NUCLEOTIDE SEQUENCE [LARGE SCALE GENOMIC DNA]</scope>
    <source>
        <strain evidence="2 3">SCSIO M10372</strain>
    </source>
</reference>
<evidence type="ECO:0000313" key="2">
    <source>
        <dbReference type="EMBL" id="OEV21422.1"/>
    </source>
</evidence>
<evidence type="ECO:0000313" key="3">
    <source>
        <dbReference type="Proteomes" id="UP000175971"/>
    </source>
</evidence>